<keyword evidence="2" id="KW-0012">Acyltransferase</keyword>
<organism evidence="2 3">
    <name type="scientific">Streptomyces kaempferi</name>
    <dbReference type="NCBI Taxonomy" id="333725"/>
    <lineage>
        <taxon>Bacteria</taxon>
        <taxon>Bacillati</taxon>
        <taxon>Actinomycetota</taxon>
        <taxon>Actinomycetes</taxon>
        <taxon>Kitasatosporales</taxon>
        <taxon>Streptomycetaceae</taxon>
        <taxon>Streptomyces</taxon>
    </lineage>
</organism>
<dbReference type="Proteomes" id="UP001597058">
    <property type="component" value="Unassembled WGS sequence"/>
</dbReference>
<comment type="caution">
    <text evidence="2">The sequence shown here is derived from an EMBL/GenBank/DDBJ whole genome shotgun (WGS) entry which is preliminary data.</text>
</comment>
<dbReference type="RefSeq" id="WP_381232368.1">
    <property type="nucleotide sequence ID" value="NZ_JBHSKH010000001.1"/>
</dbReference>
<dbReference type="Pfam" id="PF13302">
    <property type="entry name" value="Acetyltransf_3"/>
    <property type="match status" value="1"/>
</dbReference>
<dbReference type="InterPro" id="IPR016181">
    <property type="entry name" value="Acyl_CoA_acyltransferase"/>
</dbReference>
<dbReference type="EC" id="2.3.-.-" evidence="2"/>
<dbReference type="InterPro" id="IPR000182">
    <property type="entry name" value="GNAT_dom"/>
</dbReference>
<keyword evidence="2" id="KW-0808">Transferase</keyword>
<name>A0ABW3XFE6_9ACTN</name>
<dbReference type="Gene3D" id="3.40.630.30">
    <property type="match status" value="1"/>
</dbReference>
<reference evidence="3" key="1">
    <citation type="journal article" date="2019" name="Int. J. Syst. Evol. Microbiol.">
        <title>The Global Catalogue of Microorganisms (GCM) 10K type strain sequencing project: providing services to taxonomists for standard genome sequencing and annotation.</title>
        <authorList>
            <consortium name="The Broad Institute Genomics Platform"/>
            <consortium name="The Broad Institute Genome Sequencing Center for Infectious Disease"/>
            <person name="Wu L."/>
            <person name="Ma J."/>
        </authorList>
    </citation>
    <scope>NUCLEOTIDE SEQUENCE [LARGE SCALE GENOMIC DNA]</scope>
    <source>
        <strain evidence="3">CGMCC 4.7020</strain>
    </source>
</reference>
<dbReference type="EMBL" id="JBHTMM010000025">
    <property type="protein sequence ID" value="MFD1308312.1"/>
    <property type="molecule type" value="Genomic_DNA"/>
</dbReference>
<dbReference type="GO" id="GO:0016746">
    <property type="term" value="F:acyltransferase activity"/>
    <property type="evidence" value="ECO:0007669"/>
    <property type="project" value="UniProtKB-KW"/>
</dbReference>
<dbReference type="SUPFAM" id="SSF55729">
    <property type="entry name" value="Acyl-CoA N-acyltransferases (Nat)"/>
    <property type="match status" value="1"/>
</dbReference>
<protein>
    <submittedName>
        <fullName evidence="2">GNAT family N-acetyltransferase</fullName>
        <ecNumber evidence="2">2.3.-.-</ecNumber>
    </submittedName>
</protein>
<sequence length="196" mass="21895">MLRSERLLLYTPLIALDVLAPAAGCSDGEAQRWLGFRDDQLVQHEDTRECFLYMRADDDLSGFAPRDRFKMMRKIEQHSERFVELTAVHVDDRRYAGATSVDLHTGEIGGWLAPGFRRQGLGVELFRAAVQLGHRHLGLEVVRAGAEPTNTACRGALTAAGFASASGQTRFTLGDGREVDACWYRHRQEATSRCRS</sequence>
<accession>A0ABW3XFE6</accession>
<evidence type="ECO:0000259" key="1">
    <source>
        <dbReference type="PROSITE" id="PS51186"/>
    </source>
</evidence>
<evidence type="ECO:0000313" key="2">
    <source>
        <dbReference type="EMBL" id="MFD1308312.1"/>
    </source>
</evidence>
<gene>
    <name evidence="2" type="ORF">ACFQ5X_20925</name>
</gene>
<evidence type="ECO:0000313" key="3">
    <source>
        <dbReference type="Proteomes" id="UP001597058"/>
    </source>
</evidence>
<dbReference type="PROSITE" id="PS51186">
    <property type="entry name" value="GNAT"/>
    <property type="match status" value="1"/>
</dbReference>
<feature type="domain" description="N-acetyltransferase" evidence="1">
    <location>
        <begin position="34"/>
        <end position="189"/>
    </location>
</feature>
<proteinExistence type="predicted"/>
<keyword evidence="3" id="KW-1185">Reference proteome</keyword>